<sequence length="58" mass="6643">MMEVNKSLRYRVNVSTSVKGIKTFDCTVDAENFTMDEILAESDRLVAELMKRYPAPLD</sequence>
<dbReference type="AlphaFoldDB" id="A0A0F9RS69"/>
<gene>
    <name evidence="1" type="ORF">LCGC14_0561200</name>
</gene>
<organism evidence="1">
    <name type="scientific">marine sediment metagenome</name>
    <dbReference type="NCBI Taxonomy" id="412755"/>
    <lineage>
        <taxon>unclassified sequences</taxon>
        <taxon>metagenomes</taxon>
        <taxon>ecological metagenomes</taxon>
    </lineage>
</organism>
<accession>A0A0F9RS69</accession>
<dbReference type="EMBL" id="LAZR01000798">
    <property type="protein sequence ID" value="KKN57574.1"/>
    <property type="molecule type" value="Genomic_DNA"/>
</dbReference>
<proteinExistence type="predicted"/>
<reference evidence="1" key="1">
    <citation type="journal article" date="2015" name="Nature">
        <title>Complex archaea that bridge the gap between prokaryotes and eukaryotes.</title>
        <authorList>
            <person name="Spang A."/>
            <person name="Saw J.H."/>
            <person name="Jorgensen S.L."/>
            <person name="Zaremba-Niedzwiedzka K."/>
            <person name="Martijn J."/>
            <person name="Lind A.E."/>
            <person name="van Eijk R."/>
            <person name="Schleper C."/>
            <person name="Guy L."/>
            <person name="Ettema T.J."/>
        </authorList>
    </citation>
    <scope>NUCLEOTIDE SEQUENCE</scope>
</reference>
<protein>
    <submittedName>
        <fullName evidence="1">Uncharacterized protein</fullName>
    </submittedName>
</protein>
<evidence type="ECO:0000313" key="1">
    <source>
        <dbReference type="EMBL" id="KKN57574.1"/>
    </source>
</evidence>
<comment type="caution">
    <text evidence="1">The sequence shown here is derived from an EMBL/GenBank/DDBJ whole genome shotgun (WGS) entry which is preliminary data.</text>
</comment>
<name>A0A0F9RS69_9ZZZZ</name>